<comment type="subcellular location">
    <subcellularLocation>
        <location evidence="1">Nucleus</location>
        <location evidence="1">Nucleolus</location>
    </subcellularLocation>
</comment>
<sequence>MAGVKTSQSASKVELALNDQLFGGKGKGFAALKRPLLNLDNAVQRQAAWIDEDDEDVTVDLENTSRLRKLRKTGEETHVQGDVFQQRLKKQFESGRSAASWADIDAIDAKKRAGRRADLSDGESDDEEFDLFATSGALMERSHDVLLPGTLEVGRVKDANQHGQSNAVVQSVQFHPNGQLLLTAGLDKALRLFQIDGSTNSKIESIFLKDMPISCAKFTADGKRIIMSGPRTYIHSYDMEAGTVQRIPRVGSRKERKWDSFAVSRSHAAFLGKDGIVALLSATSFEWMGNLKMNGDVRSASFCDDDNYLLTTGSDGDVYKWDLRTRRCVYRVNDEGSLGSGAIAAKGKYVAVGADSGVVNVYNHETLTGETTPKPLKAFLNLTTSIDQLVFNPDAQILAMASKETKDALKLVHLPSMTVFANWPTAKSPLHYVTSMDFSPTGGYFACGNARGRVLLYRLNHYAST</sequence>
<gene>
    <name evidence="10" type="ORF">H257_12556</name>
</gene>
<evidence type="ECO:0000256" key="7">
    <source>
        <dbReference type="ARBA" id="ARBA00025767"/>
    </source>
</evidence>
<dbReference type="PROSITE" id="PS50082">
    <property type="entry name" value="WD_REPEATS_2"/>
    <property type="match status" value="2"/>
</dbReference>
<dbReference type="FunFam" id="2.130.10.10:FF:000121">
    <property type="entry name" value="U3 small nucleolar RNA-associated protein 18 homolog"/>
    <property type="match status" value="1"/>
</dbReference>
<evidence type="ECO:0000256" key="9">
    <source>
        <dbReference type="PROSITE-ProRule" id="PRU00221"/>
    </source>
</evidence>
<dbReference type="GO" id="GO:0006364">
    <property type="term" value="P:rRNA processing"/>
    <property type="evidence" value="ECO:0007669"/>
    <property type="project" value="UniProtKB-KW"/>
</dbReference>
<dbReference type="InterPro" id="IPR036322">
    <property type="entry name" value="WD40_repeat_dom_sf"/>
</dbReference>
<dbReference type="OrthoDB" id="1935146at2759"/>
<organism evidence="10">
    <name type="scientific">Aphanomyces astaci</name>
    <name type="common">Crayfish plague agent</name>
    <dbReference type="NCBI Taxonomy" id="112090"/>
    <lineage>
        <taxon>Eukaryota</taxon>
        <taxon>Sar</taxon>
        <taxon>Stramenopiles</taxon>
        <taxon>Oomycota</taxon>
        <taxon>Saprolegniomycetes</taxon>
        <taxon>Saprolegniales</taxon>
        <taxon>Verrucalvaceae</taxon>
        <taxon>Aphanomyces</taxon>
    </lineage>
</organism>
<dbReference type="Pfam" id="PF02239">
    <property type="entry name" value="Cytochrom_D1"/>
    <property type="match status" value="1"/>
</dbReference>
<dbReference type="SUPFAM" id="SSF50978">
    <property type="entry name" value="WD40 repeat-like"/>
    <property type="match status" value="1"/>
</dbReference>
<keyword evidence="6" id="KW-0539">Nucleus</keyword>
<comment type="similarity">
    <text evidence="7">Belongs to the WD repeat UTP18 family.</text>
</comment>
<keyword evidence="2" id="KW-0698">rRNA processing</keyword>
<feature type="repeat" description="WD" evidence="9">
    <location>
        <begin position="297"/>
        <end position="331"/>
    </location>
</feature>
<dbReference type="SMART" id="SM00320">
    <property type="entry name" value="WD40"/>
    <property type="match status" value="5"/>
</dbReference>
<reference evidence="10" key="1">
    <citation type="submission" date="2013-12" db="EMBL/GenBank/DDBJ databases">
        <title>The Genome Sequence of Aphanomyces astaci APO3.</title>
        <authorList>
            <consortium name="The Broad Institute Genomics Platform"/>
            <person name="Russ C."/>
            <person name="Tyler B."/>
            <person name="van West P."/>
            <person name="Dieguez-Uribeondo J."/>
            <person name="Young S.K."/>
            <person name="Zeng Q."/>
            <person name="Gargeya S."/>
            <person name="Fitzgerald M."/>
            <person name="Abouelleil A."/>
            <person name="Alvarado L."/>
            <person name="Chapman S.B."/>
            <person name="Gainer-Dewar J."/>
            <person name="Goldberg J."/>
            <person name="Griggs A."/>
            <person name="Gujja S."/>
            <person name="Hansen M."/>
            <person name="Howarth C."/>
            <person name="Imamovic A."/>
            <person name="Ireland A."/>
            <person name="Larimer J."/>
            <person name="McCowan C."/>
            <person name="Murphy C."/>
            <person name="Pearson M."/>
            <person name="Poon T.W."/>
            <person name="Priest M."/>
            <person name="Roberts A."/>
            <person name="Saif S."/>
            <person name="Shea T."/>
            <person name="Sykes S."/>
            <person name="Wortman J."/>
            <person name="Nusbaum C."/>
            <person name="Birren B."/>
        </authorList>
    </citation>
    <scope>NUCLEOTIDE SEQUENCE [LARGE SCALE GENOMIC DNA]</scope>
    <source>
        <strain evidence="10">APO3</strain>
    </source>
</reference>
<keyword evidence="5" id="KW-0677">Repeat</keyword>
<dbReference type="InterPro" id="IPR045161">
    <property type="entry name" value="Utp18"/>
</dbReference>
<evidence type="ECO:0000256" key="6">
    <source>
        <dbReference type="ARBA" id="ARBA00023242"/>
    </source>
</evidence>
<name>W4FY58_APHAT</name>
<dbReference type="STRING" id="112090.W4FY58"/>
<evidence type="ECO:0000313" key="10">
    <source>
        <dbReference type="EMBL" id="ETV72427.1"/>
    </source>
</evidence>
<keyword evidence="4 9" id="KW-0853">WD repeat</keyword>
<evidence type="ECO:0000256" key="2">
    <source>
        <dbReference type="ARBA" id="ARBA00022552"/>
    </source>
</evidence>
<dbReference type="AlphaFoldDB" id="W4FY58"/>
<dbReference type="PANTHER" id="PTHR18359:SF0">
    <property type="entry name" value="U3 SMALL NUCLEOLAR RNA-ASSOCIATED PROTEIN 18 HOMOLOG"/>
    <property type="match status" value="1"/>
</dbReference>
<evidence type="ECO:0000256" key="4">
    <source>
        <dbReference type="ARBA" id="ARBA00022574"/>
    </source>
</evidence>
<dbReference type="GO" id="GO:0034388">
    <property type="term" value="C:Pwp2p-containing subcomplex of 90S preribosome"/>
    <property type="evidence" value="ECO:0007669"/>
    <property type="project" value="TreeGrafter"/>
</dbReference>
<evidence type="ECO:0000256" key="5">
    <source>
        <dbReference type="ARBA" id="ARBA00022737"/>
    </source>
</evidence>
<dbReference type="GeneID" id="20814552"/>
<proteinExistence type="inferred from homology"/>
<dbReference type="InterPro" id="IPR001680">
    <property type="entry name" value="WD40_rpt"/>
</dbReference>
<dbReference type="GO" id="GO:0032040">
    <property type="term" value="C:small-subunit processome"/>
    <property type="evidence" value="ECO:0007669"/>
    <property type="project" value="TreeGrafter"/>
</dbReference>
<evidence type="ECO:0000256" key="1">
    <source>
        <dbReference type="ARBA" id="ARBA00004604"/>
    </source>
</evidence>
<dbReference type="VEuPathDB" id="FungiDB:H257_12556"/>
<evidence type="ECO:0000256" key="8">
    <source>
        <dbReference type="ARBA" id="ARBA00074442"/>
    </source>
</evidence>
<dbReference type="Gene3D" id="2.130.10.10">
    <property type="entry name" value="YVTN repeat-like/Quinoprotein amine dehydrogenase"/>
    <property type="match status" value="1"/>
</dbReference>
<protein>
    <recommendedName>
        <fullName evidence="8">U3 small nucleolar RNA-associated protein 18 homolog</fullName>
    </recommendedName>
</protein>
<evidence type="ECO:0000256" key="3">
    <source>
        <dbReference type="ARBA" id="ARBA00022553"/>
    </source>
</evidence>
<feature type="repeat" description="WD" evidence="9">
    <location>
        <begin position="169"/>
        <end position="203"/>
    </location>
</feature>
<accession>W4FY58</accession>
<dbReference type="PANTHER" id="PTHR18359">
    <property type="entry name" value="WD-REPEAT PROTEIN-RELATED"/>
    <property type="match status" value="1"/>
</dbReference>
<dbReference type="InterPro" id="IPR015943">
    <property type="entry name" value="WD40/YVTN_repeat-like_dom_sf"/>
</dbReference>
<dbReference type="Pfam" id="PF00400">
    <property type="entry name" value="WD40"/>
    <property type="match status" value="2"/>
</dbReference>
<dbReference type="EMBL" id="KI913154">
    <property type="protein sequence ID" value="ETV72427.1"/>
    <property type="molecule type" value="Genomic_DNA"/>
</dbReference>
<keyword evidence="3" id="KW-0597">Phosphoprotein</keyword>
<dbReference type="RefSeq" id="XP_009838109.1">
    <property type="nucleotide sequence ID" value="XM_009839807.1"/>
</dbReference>